<organism evidence="2 3">
    <name type="scientific">Pseudomonas plecoglossicida</name>
    <dbReference type="NCBI Taxonomy" id="70775"/>
    <lineage>
        <taxon>Bacteria</taxon>
        <taxon>Pseudomonadati</taxon>
        <taxon>Pseudomonadota</taxon>
        <taxon>Gammaproteobacteria</taxon>
        <taxon>Pseudomonadales</taxon>
        <taxon>Pseudomonadaceae</taxon>
        <taxon>Pseudomonas</taxon>
    </lineage>
</organism>
<feature type="domain" description="MazG C-terminal" evidence="1">
    <location>
        <begin position="39"/>
        <end position="224"/>
    </location>
</feature>
<name>A0ABX4U7D6_PSEDL</name>
<protein>
    <recommendedName>
        <fullName evidence="1">MazG C-terminal domain-containing protein</fullName>
    </recommendedName>
</protein>
<dbReference type="EMBL" id="PJCJ01000004">
    <property type="protein sequence ID" value="PLV15242.1"/>
    <property type="molecule type" value="Genomic_DNA"/>
</dbReference>
<comment type="caution">
    <text evidence="2">The sequence shown here is derived from an EMBL/GenBank/DDBJ whole genome shotgun (WGS) entry which is preliminary data.</text>
</comment>
<reference evidence="2 3" key="1">
    <citation type="submission" date="2017-12" db="EMBL/GenBank/DDBJ databases">
        <title>Detection of the carbapenemase gene blaVIM-5 in members of the Pseudomonas putida group isolated from polluted Nigerian wetlands.</title>
        <authorList>
            <person name="Adelowo O."/>
            <person name="Vollmers J."/>
            <person name="Maeusezahl I."/>
            <person name="Kaster A.-K."/>
            <person name="Mueller J.A."/>
        </authorList>
    </citation>
    <scope>NUCLEOTIDE SEQUENCE [LARGE SCALE GENOMIC DNA]</scope>
    <source>
        <strain evidence="2 3">MR69</strain>
    </source>
</reference>
<dbReference type="Pfam" id="PF18722">
    <property type="entry name" value="MazG_C"/>
    <property type="match status" value="1"/>
</dbReference>
<proteinExistence type="predicted"/>
<keyword evidence="3" id="KW-1185">Reference proteome</keyword>
<evidence type="ECO:0000313" key="2">
    <source>
        <dbReference type="EMBL" id="PLV15242.1"/>
    </source>
</evidence>
<accession>A0ABX4U7D6</accession>
<evidence type="ECO:0000259" key="1">
    <source>
        <dbReference type="Pfam" id="PF18722"/>
    </source>
</evidence>
<dbReference type="InterPro" id="IPR041407">
    <property type="entry name" value="MazG_C"/>
</dbReference>
<evidence type="ECO:0000313" key="3">
    <source>
        <dbReference type="Proteomes" id="UP000234744"/>
    </source>
</evidence>
<sequence length="232" mass="26840">MAELAVACASFDLRLEDVARANLDKIHSRWPGDEKSFPAPFDEGFPEHERFPPIIAMKFIERGKGTNAYVVQSLHGVFIGDRLTDNSNEPDDYRFHDVFHLAYLAYLGWSPVLRGLLKRKRKSDPKKDENEDGARAMIIEEGIATWIFNHAKTHRFDGEDKQRGLDYNVLKQIRSMVEGYEVDKCQLWQWETAILKGFEVFRQLQKHRSGTVTVDVLNHTMHFDLPTKNPQP</sequence>
<dbReference type="Proteomes" id="UP000234744">
    <property type="component" value="Unassembled WGS sequence"/>
</dbReference>
<gene>
    <name evidence="2" type="ORF">CXG47_10180</name>
</gene>